<proteinExistence type="predicted"/>
<feature type="region of interest" description="Disordered" evidence="1">
    <location>
        <begin position="121"/>
        <end position="196"/>
    </location>
</feature>
<dbReference type="AlphaFoldDB" id="A0A7J5Y9Q4"/>
<evidence type="ECO:0000256" key="1">
    <source>
        <dbReference type="SAM" id="MobiDB-lite"/>
    </source>
</evidence>
<gene>
    <name evidence="2" type="ORF">F7725_003223</name>
</gene>
<evidence type="ECO:0000313" key="2">
    <source>
        <dbReference type="EMBL" id="KAF3846145.1"/>
    </source>
</evidence>
<accession>A0A7J5Y9Q4</accession>
<sequence length="196" mass="21463">MANFGSGCWLQWIPQPFWRLDLWHLINHGIVLLVILRLLDAPVLLCSKENFPGLPVRVSPSSCSNCSRATSSFGLIQSCNFVDSIAHRGKGVVTDILAARLARVADKFALFVIVDGLSPNGSEDNAEDDEHGEPQLPHEGGVVVDLLQQPREEAPAHGVAGQWGRQCPSLTCSQTLKKVKEEEGGNKREKKEDIMS</sequence>
<protein>
    <submittedName>
        <fullName evidence="2">Uncharacterized protein</fullName>
    </submittedName>
</protein>
<reference evidence="2 3" key="1">
    <citation type="submission" date="2020-03" db="EMBL/GenBank/DDBJ databases">
        <title>Dissostichus mawsoni Genome sequencing and assembly.</title>
        <authorList>
            <person name="Park H."/>
        </authorList>
    </citation>
    <scope>NUCLEOTIDE SEQUENCE [LARGE SCALE GENOMIC DNA]</scope>
    <source>
        <strain evidence="2">DM0001</strain>
        <tissue evidence="2">Muscle</tissue>
    </source>
</reference>
<comment type="caution">
    <text evidence="2">The sequence shown here is derived from an EMBL/GenBank/DDBJ whole genome shotgun (WGS) entry which is preliminary data.</text>
</comment>
<dbReference type="OrthoDB" id="8954273at2759"/>
<organism evidence="2 3">
    <name type="scientific">Dissostichus mawsoni</name>
    <name type="common">Antarctic cod</name>
    <dbReference type="NCBI Taxonomy" id="36200"/>
    <lineage>
        <taxon>Eukaryota</taxon>
        <taxon>Metazoa</taxon>
        <taxon>Chordata</taxon>
        <taxon>Craniata</taxon>
        <taxon>Vertebrata</taxon>
        <taxon>Euteleostomi</taxon>
        <taxon>Actinopterygii</taxon>
        <taxon>Neopterygii</taxon>
        <taxon>Teleostei</taxon>
        <taxon>Neoteleostei</taxon>
        <taxon>Acanthomorphata</taxon>
        <taxon>Eupercaria</taxon>
        <taxon>Perciformes</taxon>
        <taxon>Notothenioidei</taxon>
        <taxon>Nototheniidae</taxon>
        <taxon>Dissostichus</taxon>
    </lineage>
</organism>
<keyword evidence="3" id="KW-1185">Reference proteome</keyword>
<name>A0A7J5Y9Q4_DISMA</name>
<evidence type="ECO:0000313" key="3">
    <source>
        <dbReference type="Proteomes" id="UP000518266"/>
    </source>
</evidence>
<dbReference type="EMBL" id="JAAKFY010000014">
    <property type="protein sequence ID" value="KAF3846145.1"/>
    <property type="molecule type" value="Genomic_DNA"/>
</dbReference>
<dbReference type="Proteomes" id="UP000518266">
    <property type="component" value="Unassembled WGS sequence"/>
</dbReference>
<feature type="compositionally biased region" description="Basic and acidic residues" evidence="1">
    <location>
        <begin position="178"/>
        <end position="196"/>
    </location>
</feature>